<comment type="caution">
    <text evidence="1">The sequence shown here is derived from an EMBL/GenBank/DDBJ whole genome shotgun (WGS) entry which is preliminary data.</text>
</comment>
<dbReference type="Proteomes" id="UP000434052">
    <property type="component" value="Unassembled WGS sequence"/>
</dbReference>
<proteinExistence type="predicted"/>
<protein>
    <submittedName>
        <fullName evidence="1">Uncharacterized protein</fullName>
    </submittedName>
</protein>
<reference evidence="1 2" key="1">
    <citation type="submission" date="2018-06" db="EMBL/GenBank/DDBJ databases">
        <title>Complete genome of Desulfovibrio marinus P48SEP.</title>
        <authorList>
            <person name="Crispim J.S."/>
            <person name="Vidigal P.M.P."/>
            <person name="Silva L.C.F."/>
            <person name="Araujo L.C."/>
            <person name="Laguardia C.N."/>
            <person name="Dias R.S."/>
            <person name="Sousa M.P."/>
            <person name="Paula S.O."/>
            <person name="Silva C."/>
        </authorList>
    </citation>
    <scope>NUCLEOTIDE SEQUENCE [LARGE SCALE GENOMIC DNA]</scope>
    <source>
        <strain evidence="1 2">P48SEP</strain>
    </source>
</reference>
<gene>
    <name evidence="1" type="ORF">DQK91_20070</name>
</gene>
<name>A0A6P1ZCJ9_9BACT</name>
<dbReference type="EMBL" id="QMIF01000020">
    <property type="protein sequence ID" value="TVM30664.1"/>
    <property type="molecule type" value="Genomic_DNA"/>
</dbReference>
<accession>A0A6P1ZCJ9</accession>
<dbReference type="OrthoDB" id="9839363at2"/>
<evidence type="ECO:0000313" key="1">
    <source>
        <dbReference type="EMBL" id="TVM30664.1"/>
    </source>
</evidence>
<evidence type="ECO:0000313" key="2">
    <source>
        <dbReference type="Proteomes" id="UP000434052"/>
    </source>
</evidence>
<dbReference type="RefSeq" id="WP_144307200.1">
    <property type="nucleotide sequence ID" value="NZ_QMIF01000020.1"/>
</dbReference>
<organism evidence="1 2">
    <name type="scientific">Oceanidesulfovibrio marinus</name>
    <dbReference type="NCBI Taxonomy" id="370038"/>
    <lineage>
        <taxon>Bacteria</taxon>
        <taxon>Pseudomonadati</taxon>
        <taxon>Thermodesulfobacteriota</taxon>
        <taxon>Desulfovibrionia</taxon>
        <taxon>Desulfovibrionales</taxon>
        <taxon>Desulfovibrionaceae</taxon>
        <taxon>Oceanidesulfovibrio</taxon>
    </lineage>
</organism>
<dbReference type="AlphaFoldDB" id="A0A6P1ZCJ9"/>
<sequence>MKSKAYALLNERGSGRLNHDLRSAVLAGVREAGLRDKLLNEYRELAGGLRKLVAFAERYNLPESMTEEDRAAYAELMASFHHAGTRGCILAEECRTADGVTYLATALGEDGPVQ</sequence>